<dbReference type="Pfam" id="PF12951">
    <property type="entry name" value="PATR"/>
    <property type="match status" value="11"/>
</dbReference>
<dbReference type="InterPro" id="IPR013425">
    <property type="entry name" value="Autotrns_rpt"/>
</dbReference>
<feature type="signal peptide" evidence="2">
    <location>
        <begin position="1"/>
        <end position="29"/>
    </location>
</feature>
<dbReference type="Proteomes" id="UP001596052">
    <property type="component" value="Unassembled WGS sequence"/>
</dbReference>
<dbReference type="RefSeq" id="WP_377171374.1">
    <property type="nucleotide sequence ID" value="NZ_JBHSMQ010000012.1"/>
</dbReference>
<comment type="caution">
    <text evidence="3">The sequence shown here is derived from an EMBL/GenBank/DDBJ whole genome shotgun (WGS) entry which is preliminary data.</text>
</comment>
<dbReference type="NCBIfam" id="TIGR02601">
    <property type="entry name" value="autotrns_rpt"/>
    <property type="match status" value="10"/>
</dbReference>
<dbReference type="Gene3D" id="2.160.20.20">
    <property type="match status" value="2"/>
</dbReference>
<keyword evidence="1 2" id="KW-0732">Signal</keyword>
<evidence type="ECO:0000256" key="1">
    <source>
        <dbReference type="ARBA" id="ARBA00022729"/>
    </source>
</evidence>
<organism evidence="3 4">
    <name type="scientific">Prosthecobacter fluviatilis</name>
    <dbReference type="NCBI Taxonomy" id="445931"/>
    <lineage>
        <taxon>Bacteria</taxon>
        <taxon>Pseudomonadati</taxon>
        <taxon>Verrucomicrobiota</taxon>
        <taxon>Verrucomicrobiia</taxon>
        <taxon>Verrucomicrobiales</taxon>
        <taxon>Verrucomicrobiaceae</taxon>
        <taxon>Prosthecobacter</taxon>
    </lineage>
</organism>
<evidence type="ECO:0000256" key="2">
    <source>
        <dbReference type="SAM" id="SignalP"/>
    </source>
</evidence>
<evidence type="ECO:0000313" key="4">
    <source>
        <dbReference type="Proteomes" id="UP001596052"/>
    </source>
</evidence>
<dbReference type="InterPro" id="IPR011050">
    <property type="entry name" value="Pectin_lyase_fold/virulence"/>
</dbReference>
<dbReference type="EMBL" id="JBHSMQ010000012">
    <property type="protein sequence ID" value="MFC5457737.1"/>
    <property type="molecule type" value="Genomic_DNA"/>
</dbReference>
<evidence type="ECO:0000313" key="3">
    <source>
        <dbReference type="EMBL" id="MFC5457737.1"/>
    </source>
</evidence>
<proteinExistence type="predicted"/>
<sequence length="1902" mass="183930">MFAPKKTLPSPGHLAPLLALALFASPLRATDGVWTNATGNANWSATTSWSGGIIASGTDAIADFSTLDITAARTITVNASYTVGALKFADTTASHNWTLASSSTFALTLETSTGVAPTITVANQILVLSARLAGTQGFTLSGGGALRLTSTASTITGGITLLSGSELQFASGALGTNTVYFKENATLTWNGAQSQDVSAQIRIEDGVTATLATGANNVTLATALQTGALGTAALTKTGSGTLTLTAANTYTGLTKISVGRIALAGGDNRLATTGAISLGQGANSGVLQLGDATGASNQTTTSIATVGTGTTNAIVGGSTSVSTLTVSNSAAVTFAGLLGGAGANENNLALVKTGTALLTLSNTANTFTGGVTLSAGTLNFSAGALGSGTVTYAAASSLQWATGNTSDVSAQIRINDGVIATLDTNGNNVTLATAFQTGTLGTAALTKGGAGTLTLTAANTYTGNTRINNGRLILTGGDGRLSSATALQFGSGANSGVLQLGDASGASNQTVTGLSLTGNAITSLSNAIVGGSSAISTLTVSNTAAVTWAQMLGGSGTNENNLALVKSGTGTLTLSGTSSTFAGNVTVTAGILSITRAGALGTGAKTLTVSGGATAATLRLDGSSADISLGSAFSLSLGNDTPGAAALLSSAGSNLISGSIAAGGASGSRIRVTAGSLTLNGAITAAATAAGPVNVTFDVATSGSANGIISDHGGTVLSLTKEGTGTWALTAANTYTGATTVSAGQLTLTTAQTGGGAITVADGAALGLTLAAAGQTLHTSALTLGTSTGSTLYFNLGSFSNPAAALIATTAFSTGGTTALNISGTGLGVGVFDLITYTGPLGGAGFGGLTLGSLPARVTASLVNNTAASKVQLSISAFDVPKWTGALSSDWDVNDGTDPATGSGTVNWKETTSGTATRYLQFVGVVDSVRFDDSATGSTSVNLTTQLSPSSILVENTTKNYTFTGTGYLSGATTLLKQGAGSLTIANSGFNDFTGTTTLSAGTLILGDGVTAGVGTYGSGAIVNNAALVLNRPEDFFFANTLSGGGTLTQQGAGTAILSGNNAAFTGTITVSAGTLKLGSASALGDTTGGTLVSAGAALDVTGYTSVAESIRLSGGTLKVTSATTNRITAALTLSGGGTVDAASASALTLGGGITGSGGLLKTGLGTLILTADSSYTGGTTITQGVLQVGSTIATATGSLGSGDISLNADGTDTATLNIRRSDTALVIASSILTTAGTGTNAVIIDNGVAGVVTFSGANTFTGNVTINTGTLVITGSSALGSGAKTIRVAGGSIPSLQLDGSSGNITLGSNLSFALSSDGSVNTAGAISSVAGDNVINGTLSQINGGGGNARITVSSGTLTINGGIDASGATGNRTILLGGAATGIVNGIISDYNPAATSLVGVTKDGSGTWTLTGANTFTGAVTVSAGTLRIGSLSATGTAQPLGSASSAVLIGAATTSGTLEYTGGADATLARAITVNGAGGGIIRNSGGAVLTLGGTLTRVTNRALTFSGGAFIITGQLAGTASVSNIDGATVTLANTTNSFLGITYVFNGGTLRNGASEVLTDASSLVLGEAAGNTGGTYDLNGFNETIAGLSSAGTGVKTIINSAASGTSTLTISGAGAYDGVIQDGATAHTALTKGGTGTLTLSGTETYTGKTTVSGGTLALAGTASIQSSAWVQVNAGATLDVSALASPYTQSGSTALSGGGTITGPVVVSGGALISAGTSSSASNIATAGDGFGILTIHGDLTLAGGATALQPRALFQIGAATGNAVDPTLSANVLAYASTLSTSVDTLLISGALTLNAGSVLQVALSGYTPVYGDVFNLLDWSSVSLNGFDLSTDLALPTLADSSLQWNTDLFASAGLLYITASVPEPSRALLAALGLAALTLRRRRTGTRRV</sequence>
<keyword evidence="4" id="KW-1185">Reference proteome</keyword>
<feature type="chain" id="PRO_5045220666" evidence="2">
    <location>
        <begin position="30"/>
        <end position="1902"/>
    </location>
</feature>
<reference evidence="4" key="1">
    <citation type="journal article" date="2019" name="Int. J. Syst. Evol. Microbiol.">
        <title>The Global Catalogue of Microorganisms (GCM) 10K type strain sequencing project: providing services to taxonomists for standard genome sequencing and annotation.</title>
        <authorList>
            <consortium name="The Broad Institute Genomics Platform"/>
            <consortium name="The Broad Institute Genome Sequencing Center for Infectious Disease"/>
            <person name="Wu L."/>
            <person name="Ma J."/>
        </authorList>
    </citation>
    <scope>NUCLEOTIDE SEQUENCE [LARGE SCALE GENOMIC DNA]</scope>
    <source>
        <strain evidence="4">CGMCC 4.1469</strain>
    </source>
</reference>
<protein>
    <submittedName>
        <fullName evidence="3">Beta strand repeat-containing protein</fullName>
    </submittedName>
</protein>
<name>A0ABW0KXX5_9BACT</name>
<gene>
    <name evidence="3" type="ORF">ACFQDI_22905</name>
</gene>
<dbReference type="InterPro" id="IPR012332">
    <property type="entry name" value="Autotransporter_pectin_lyase_C"/>
</dbReference>
<dbReference type="SUPFAM" id="SSF51126">
    <property type="entry name" value="Pectin lyase-like"/>
    <property type="match status" value="2"/>
</dbReference>
<accession>A0ABW0KXX5</accession>